<accession>A0A1W6L3C0</accession>
<dbReference type="KEGG" id="rgu:A4W93_01505"/>
<dbReference type="PROSITE" id="PS51318">
    <property type="entry name" value="TAT"/>
    <property type="match status" value="1"/>
</dbReference>
<reference evidence="1 2" key="1">
    <citation type="submission" date="2016-04" db="EMBL/GenBank/DDBJ databases">
        <title>Complete genome sequence of natural rubber-degrading, novel Gram-negative bacterium, Rhizobacter gummiphilus strain NS21.</title>
        <authorList>
            <person name="Tabata M."/>
            <person name="Kasai D."/>
            <person name="Fukuda M."/>
        </authorList>
    </citation>
    <scope>NUCLEOTIDE SEQUENCE [LARGE SCALE GENOMIC DNA]</scope>
    <source>
        <strain evidence="1 2">NS21</strain>
    </source>
</reference>
<dbReference type="SUPFAM" id="SSF53474">
    <property type="entry name" value="alpha/beta-Hydrolases"/>
    <property type="match status" value="1"/>
</dbReference>
<dbReference type="GO" id="GO:0046464">
    <property type="term" value="P:acylglycerol catabolic process"/>
    <property type="evidence" value="ECO:0007669"/>
    <property type="project" value="TreeGrafter"/>
</dbReference>
<evidence type="ECO:0000313" key="2">
    <source>
        <dbReference type="Proteomes" id="UP000193427"/>
    </source>
</evidence>
<name>A0A1W6L3C0_9BURK</name>
<dbReference type="InterPro" id="IPR006311">
    <property type="entry name" value="TAT_signal"/>
</dbReference>
<keyword evidence="2" id="KW-1185">Reference proteome</keyword>
<dbReference type="InterPro" id="IPR050266">
    <property type="entry name" value="AB_hydrolase_sf"/>
</dbReference>
<keyword evidence="1" id="KW-0378">Hydrolase</keyword>
<dbReference type="GO" id="GO:0047372">
    <property type="term" value="F:monoacylglycerol lipase activity"/>
    <property type="evidence" value="ECO:0007669"/>
    <property type="project" value="TreeGrafter"/>
</dbReference>
<dbReference type="Gene3D" id="3.40.50.1820">
    <property type="entry name" value="alpha/beta hydrolase"/>
    <property type="match status" value="1"/>
</dbReference>
<organism evidence="1 2">
    <name type="scientific">Piscinibacter gummiphilus</name>
    <dbReference type="NCBI Taxonomy" id="946333"/>
    <lineage>
        <taxon>Bacteria</taxon>
        <taxon>Pseudomonadati</taxon>
        <taxon>Pseudomonadota</taxon>
        <taxon>Betaproteobacteria</taxon>
        <taxon>Burkholderiales</taxon>
        <taxon>Sphaerotilaceae</taxon>
        <taxon>Piscinibacter</taxon>
    </lineage>
</organism>
<dbReference type="AlphaFoldDB" id="A0A1W6L3C0"/>
<dbReference type="STRING" id="946333.A4W93_01505"/>
<dbReference type="PANTHER" id="PTHR43798:SF33">
    <property type="entry name" value="HYDROLASE, PUTATIVE (AFU_ORTHOLOGUE AFUA_2G14860)-RELATED"/>
    <property type="match status" value="1"/>
</dbReference>
<proteinExistence type="predicted"/>
<dbReference type="Pfam" id="PF00561">
    <property type="entry name" value="Abhydrolase_1"/>
    <property type="match status" value="1"/>
</dbReference>
<dbReference type="OrthoDB" id="9780765at2"/>
<dbReference type="InterPro" id="IPR000639">
    <property type="entry name" value="Epox_hydrolase-like"/>
</dbReference>
<protein>
    <submittedName>
        <fullName evidence="1">Alpha/beta hydrolase</fullName>
    </submittedName>
</protein>
<dbReference type="Proteomes" id="UP000193427">
    <property type="component" value="Chromosome"/>
</dbReference>
<dbReference type="RefSeq" id="WP_085748936.1">
    <property type="nucleotide sequence ID" value="NZ_BSPR01000012.1"/>
</dbReference>
<dbReference type="PANTHER" id="PTHR43798">
    <property type="entry name" value="MONOACYLGLYCEROL LIPASE"/>
    <property type="match status" value="1"/>
</dbReference>
<dbReference type="InterPro" id="IPR029058">
    <property type="entry name" value="AB_hydrolase_fold"/>
</dbReference>
<sequence length="339" mass="36491">MTHETSRRKFLSMAAASGAGIALAGLAASANASSPAGTARSAFGPVRQIDAGPLDVGYVDLGPRDGTPVLLFHGWPYDIHSYEDVAPQLAALGYRVVVPHLRGYGSTRFLSGATLRSAQQTALAADAIALMDALGIRRAIVAGCDWGARNACVLAALWPERCQALVSVSGFLVINRAAAAVPLAPADELSWWYQFYLATERGRLGYEKNLKAFARLIWQQASPEWHFDDATFERSAQSLVNPDQVALVVHNYRWRIGLADGDPQYDTLEEKLAKVKSVALPSITLEGDANGAPHPAPASYASRFTGKYEHRNLTGGIGHNLPQEAPDAFVKAIVDVSRW</sequence>
<dbReference type="PRINTS" id="PR00412">
    <property type="entry name" value="EPOXHYDRLASE"/>
</dbReference>
<dbReference type="InterPro" id="IPR000073">
    <property type="entry name" value="AB_hydrolase_1"/>
</dbReference>
<gene>
    <name evidence="1" type="ORF">A4W93_01505</name>
</gene>
<dbReference type="EMBL" id="CP015118">
    <property type="protein sequence ID" value="ARN18700.1"/>
    <property type="molecule type" value="Genomic_DNA"/>
</dbReference>
<dbReference type="GO" id="GO:0016020">
    <property type="term" value="C:membrane"/>
    <property type="evidence" value="ECO:0007669"/>
    <property type="project" value="TreeGrafter"/>
</dbReference>
<evidence type="ECO:0000313" key="1">
    <source>
        <dbReference type="EMBL" id="ARN18700.1"/>
    </source>
</evidence>